<dbReference type="GO" id="GO:0003964">
    <property type="term" value="F:RNA-directed DNA polymerase activity"/>
    <property type="evidence" value="ECO:0007669"/>
    <property type="project" value="UniProtKB-KW"/>
</dbReference>
<sequence length="275" mass="30849">MSPTETVLTTLHLLKQNAPGPDGIPTKAIKVIKQLPRRDMVAMTKLFYGILRTGHFPECWKMGRVIAIPKAGKDPRLASIQRPITLLSYIAKLFEHIMLRRLHRHLTPRQEQFGFRSRHTINTPAGANPACACEDSSVVPGGPQLLRYSRGCDLGPVSHQRRDKLQDWEEDVVLALYADNGAYLASSRRADLATAKLQRVLGLLPDWLNRWHVAVNVTKTAALLTGQQRTMPPKLRLRGQEGPYEFLRNIAPTQEGSPSGRPFPRELLKTPPPKN</sequence>
<evidence type="ECO:0000256" key="1">
    <source>
        <dbReference type="SAM" id="MobiDB-lite"/>
    </source>
</evidence>
<evidence type="ECO:0000313" key="3">
    <source>
        <dbReference type="Proteomes" id="UP000299102"/>
    </source>
</evidence>
<dbReference type="Proteomes" id="UP000299102">
    <property type="component" value="Unassembled WGS sequence"/>
</dbReference>
<dbReference type="STRING" id="151549.A0A4C1W9W3"/>
<keyword evidence="2" id="KW-0695">RNA-directed DNA polymerase</keyword>
<dbReference type="OrthoDB" id="412981at2759"/>
<proteinExistence type="predicted"/>
<accession>A0A4C1W9W3</accession>
<keyword evidence="2" id="KW-0548">Nucleotidyltransferase</keyword>
<feature type="region of interest" description="Disordered" evidence="1">
    <location>
        <begin position="250"/>
        <end position="275"/>
    </location>
</feature>
<comment type="caution">
    <text evidence="2">The sequence shown here is derived from an EMBL/GenBank/DDBJ whole genome shotgun (WGS) entry which is preliminary data.</text>
</comment>
<dbReference type="PANTHER" id="PTHR19446">
    <property type="entry name" value="REVERSE TRANSCRIPTASES"/>
    <property type="match status" value="1"/>
</dbReference>
<keyword evidence="2" id="KW-0808">Transferase</keyword>
<name>A0A4C1W9W3_EUMVA</name>
<reference evidence="2 3" key="1">
    <citation type="journal article" date="2019" name="Commun. Biol.">
        <title>The bagworm genome reveals a unique fibroin gene that provides high tensile strength.</title>
        <authorList>
            <person name="Kono N."/>
            <person name="Nakamura H."/>
            <person name="Ohtoshi R."/>
            <person name="Tomita M."/>
            <person name="Numata K."/>
            <person name="Arakawa K."/>
        </authorList>
    </citation>
    <scope>NUCLEOTIDE SEQUENCE [LARGE SCALE GENOMIC DNA]</scope>
</reference>
<protein>
    <submittedName>
        <fullName evidence="2">Probable RNA-directed DNA polymerase from transposon X-element</fullName>
    </submittedName>
</protein>
<dbReference type="EMBL" id="BGZK01000499">
    <property type="protein sequence ID" value="GBP47302.1"/>
    <property type="molecule type" value="Genomic_DNA"/>
</dbReference>
<dbReference type="AlphaFoldDB" id="A0A4C1W9W3"/>
<evidence type="ECO:0000313" key="2">
    <source>
        <dbReference type="EMBL" id="GBP47302.1"/>
    </source>
</evidence>
<keyword evidence="3" id="KW-1185">Reference proteome</keyword>
<organism evidence="2 3">
    <name type="scientific">Eumeta variegata</name>
    <name type="common">Bagworm moth</name>
    <name type="synonym">Eumeta japonica</name>
    <dbReference type="NCBI Taxonomy" id="151549"/>
    <lineage>
        <taxon>Eukaryota</taxon>
        <taxon>Metazoa</taxon>
        <taxon>Ecdysozoa</taxon>
        <taxon>Arthropoda</taxon>
        <taxon>Hexapoda</taxon>
        <taxon>Insecta</taxon>
        <taxon>Pterygota</taxon>
        <taxon>Neoptera</taxon>
        <taxon>Endopterygota</taxon>
        <taxon>Lepidoptera</taxon>
        <taxon>Glossata</taxon>
        <taxon>Ditrysia</taxon>
        <taxon>Tineoidea</taxon>
        <taxon>Psychidae</taxon>
        <taxon>Oiketicinae</taxon>
        <taxon>Eumeta</taxon>
    </lineage>
</organism>
<gene>
    <name evidence="2" type="ORF">EVAR_38066_1</name>
</gene>